<dbReference type="EMBL" id="LR134317">
    <property type="protein sequence ID" value="VEF08938.1"/>
    <property type="molecule type" value="Genomic_DNA"/>
</dbReference>
<reference evidence="1 2" key="1">
    <citation type="submission" date="2018-12" db="EMBL/GenBank/DDBJ databases">
        <authorList>
            <consortium name="Pathogen Informatics"/>
        </authorList>
    </citation>
    <scope>NUCLEOTIDE SEQUENCE [LARGE SCALE GENOMIC DNA]</scope>
    <source>
        <strain evidence="1 2">NCTC6180</strain>
    </source>
</reference>
<evidence type="ECO:0000313" key="2">
    <source>
        <dbReference type="Proteomes" id="UP000269903"/>
    </source>
</evidence>
<protein>
    <submittedName>
        <fullName evidence="1">Membrane protein</fullName>
    </submittedName>
</protein>
<evidence type="ECO:0000313" key="1">
    <source>
        <dbReference type="EMBL" id="VEF08938.1"/>
    </source>
</evidence>
<organism evidence="1 2">
    <name type="scientific">Streptococcus equi subsp. zooepidemicus</name>
    <dbReference type="NCBI Taxonomy" id="40041"/>
    <lineage>
        <taxon>Bacteria</taxon>
        <taxon>Bacillati</taxon>
        <taxon>Bacillota</taxon>
        <taxon>Bacilli</taxon>
        <taxon>Lactobacillales</taxon>
        <taxon>Streptococcaceae</taxon>
        <taxon>Streptococcus</taxon>
    </lineage>
</organism>
<dbReference type="Proteomes" id="UP000269903">
    <property type="component" value="Chromosome"/>
</dbReference>
<dbReference type="AlphaFoldDB" id="A0A7Z8ZWA7"/>
<proteinExistence type="predicted"/>
<gene>
    <name evidence="1" type="ORF">NCTC6180_01653</name>
</gene>
<accession>A0A7Z8ZWA7</accession>
<sequence length="304" mass="33100">MTAGAATPLVVGAFVVGSGTVAYGASNLYEAGHNIYLGSVGDGVTVATNPLRDTLFMGNDRLYHQVGGLFTTASAALIPIGQTKSIAKGLTEFTIGEVGGFIGGQAIYHGTKLLGGSEQDAQRATLVGNILGGLAASSAARRFSLNEPIVARVTEVKPTYKRQQLLKNLENSKLARESSRFKGYVAREKLAKFRVATDELENNFENVRIKAYDLMLTDTVKNHSKDIIRKGKYVGQKARPYIENPGTQTLIQEIMDAEKPSVDKFLLNGLRWDVKGSFNGRSEGIWELVVDLETNRIVHFNFTR</sequence>
<name>A0A7Z8ZWA7_STRSZ</name>